<keyword evidence="1" id="KW-0472">Membrane</keyword>
<organism evidence="2 3">
    <name type="scientific">Aspergillus caelatus</name>
    <dbReference type="NCBI Taxonomy" id="61420"/>
    <lineage>
        <taxon>Eukaryota</taxon>
        <taxon>Fungi</taxon>
        <taxon>Dikarya</taxon>
        <taxon>Ascomycota</taxon>
        <taxon>Pezizomycotina</taxon>
        <taxon>Eurotiomycetes</taxon>
        <taxon>Eurotiomycetidae</taxon>
        <taxon>Eurotiales</taxon>
        <taxon>Aspergillaceae</taxon>
        <taxon>Aspergillus</taxon>
        <taxon>Aspergillus subgen. Circumdati</taxon>
    </lineage>
</organism>
<evidence type="ECO:0000313" key="2">
    <source>
        <dbReference type="EMBL" id="KAE8357502.1"/>
    </source>
</evidence>
<evidence type="ECO:0000256" key="1">
    <source>
        <dbReference type="SAM" id="Phobius"/>
    </source>
</evidence>
<keyword evidence="1" id="KW-1133">Transmembrane helix</keyword>
<dbReference type="SUPFAM" id="SSF48452">
    <property type="entry name" value="TPR-like"/>
    <property type="match status" value="1"/>
</dbReference>
<dbReference type="Pfam" id="PF13424">
    <property type="entry name" value="TPR_12"/>
    <property type="match status" value="1"/>
</dbReference>
<dbReference type="AlphaFoldDB" id="A0A5N6ZIN9"/>
<dbReference type="GeneID" id="43658140"/>
<protein>
    <recommendedName>
        <fullName evidence="4">MalT-like TPR region domain-containing protein</fullName>
    </recommendedName>
</protein>
<feature type="transmembrane region" description="Helical" evidence="1">
    <location>
        <begin position="465"/>
        <end position="485"/>
    </location>
</feature>
<gene>
    <name evidence="2" type="ORF">BDV27DRAFT_164462</name>
</gene>
<evidence type="ECO:0000313" key="3">
    <source>
        <dbReference type="Proteomes" id="UP000326268"/>
    </source>
</evidence>
<dbReference type="OrthoDB" id="626167at2759"/>
<dbReference type="InterPro" id="IPR053137">
    <property type="entry name" value="NLR-like"/>
</dbReference>
<name>A0A5N6ZIN9_9EURO</name>
<feature type="transmembrane region" description="Helical" evidence="1">
    <location>
        <begin position="394"/>
        <end position="414"/>
    </location>
</feature>
<proteinExistence type="predicted"/>
<keyword evidence="1" id="KW-0812">Transmembrane</keyword>
<keyword evidence="3" id="KW-1185">Reference proteome</keyword>
<dbReference type="PANTHER" id="PTHR46082:SF6">
    <property type="entry name" value="AAA+ ATPASE DOMAIN-CONTAINING PROTEIN-RELATED"/>
    <property type="match status" value="1"/>
</dbReference>
<dbReference type="Proteomes" id="UP000326268">
    <property type="component" value="Unassembled WGS sequence"/>
</dbReference>
<dbReference type="RefSeq" id="XP_031920583.1">
    <property type="nucleotide sequence ID" value="XM_032073694.1"/>
</dbReference>
<reference evidence="2 3" key="1">
    <citation type="submission" date="2019-04" db="EMBL/GenBank/DDBJ databases">
        <title>Friends and foes A comparative genomics studyof 23 Aspergillus species from section Flavi.</title>
        <authorList>
            <consortium name="DOE Joint Genome Institute"/>
            <person name="Kjaerbolling I."/>
            <person name="Vesth T."/>
            <person name="Frisvad J.C."/>
            <person name="Nybo J.L."/>
            <person name="Theobald S."/>
            <person name="Kildgaard S."/>
            <person name="Isbrandt T."/>
            <person name="Kuo A."/>
            <person name="Sato A."/>
            <person name="Lyhne E.K."/>
            <person name="Kogle M.E."/>
            <person name="Wiebenga A."/>
            <person name="Kun R.S."/>
            <person name="Lubbers R.J."/>
            <person name="Makela M.R."/>
            <person name="Barry K."/>
            <person name="Chovatia M."/>
            <person name="Clum A."/>
            <person name="Daum C."/>
            <person name="Haridas S."/>
            <person name="He G."/>
            <person name="LaButti K."/>
            <person name="Lipzen A."/>
            <person name="Mondo S."/>
            <person name="Riley R."/>
            <person name="Salamov A."/>
            <person name="Simmons B.A."/>
            <person name="Magnuson J.K."/>
            <person name="Henrissat B."/>
            <person name="Mortensen U.H."/>
            <person name="Larsen T.O."/>
            <person name="Devries R.P."/>
            <person name="Grigoriev I.V."/>
            <person name="Machida M."/>
            <person name="Baker S.E."/>
            <person name="Andersen M.R."/>
        </authorList>
    </citation>
    <scope>NUCLEOTIDE SEQUENCE [LARGE SCALE GENOMIC DNA]</scope>
    <source>
        <strain evidence="2 3">CBS 763.97</strain>
    </source>
</reference>
<accession>A0A5N6ZIN9</accession>
<dbReference type="Gene3D" id="1.25.40.10">
    <property type="entry name" value="Tetratricopeptide repeat domain"/>
    <property type="match status" value="2"/>
</dbReference>
<evidence type="ECO:0008006" key="4">
    <source>
        <dbReference type="Google" id="ProtNLM"/>
    </source>
</evidence>
<dbReference type="EMBL" id="ML738007">
    <property type="protein sequence ID" value="KAE8357502.1"/>
    <property type="molecule type" value="Genomic_DNA"/>
</dbReference>
<dbReference type="InterPro" id="IPR011990">
    <property type="entry name" value="TPR-like_helical_dom_sf"/>
</dbReference>
<dbReference type="PANTHER" id="PTHR46082">
    <property type="entry name" value="ATP/GTP-BINDING PROTEIN-RELATED"/>
    <property type="match status" value="1"/>
</dbReference>
<sequence length="488" mass="55569">MLSDVQGFLQWNHCFVWLECYSHFAARAPGEYGHHFQVQSTLRQWNNSFEDLPSDMEKAVNECILQATEDGVSLVKNRFGYHNLRTLSMMRRLSTLYYFSDRFLKAREIRSAVLDGYKIKLGLSDSTTRRDFTDLGYVMYMLDNYVGVEENFYKALGGRDPSSWKMGPLEAETMRELATVYWLKNELLEARNMMETSLSGLIAHFTERHRLTVLCRQYLSHIYEVTGDLEKALKVALGNRAISIAIQGDDHLNTLRGDLFIARLKMSAGQLEDAEDLLTSVFYRQIRVLGGRNSEMLITRATLGIVLARKGDNKAAEAAFREALVGTEEIFGAEHSSTKTIAAWLADFLSTNGQQRRFISSHTYGDSSPRDRFPSLAKIYGFVHLRLTISSLLMLRYALVTVFNFCISNISGIFQAGKIPRNGYFEKYSKLNLLWSGFAILLDKSIQSSWTCVCRPPQQAYLERMVLLTCIAVMIIAVIIAGQFLPWI</sequence>